<evidence type="ECO:0000313" key="3">
    <source>
        <dbReference type="EMBL" id="KAK6169256.1"/>
    </source>
</evidence>
<comment type="caution">
    <text evidence="3">The sequence shown here is derived from an EMBL/GenBank/DDBJ whole genome shotgun (WGS) entry which is preliminary data.</text>
</comment>
<accession>A0AAN8GE15</accession>
<dbReference type="PANTHER" id="PTHR19290">
    <property type="entry name" value="BASIC HELIX-LOOP-HELIX PROTEIN NEUROGENIN-RELATED"/>
    <property type="match status" value="1"/>
</dbReference>
<dbReference type="Pfam" id="PF00010">
    <property type="entry name" value="HLH"/>
    <property type="match status" value="1"/>
</dbReference>
<dbReference type="EMBL" id="JAZGQO010000015">
    <property type="protein sequence ID" value="KAK6169256.1"/>
    <property type="molecule type" value="Genomic_DNA"/>
</dbReference>
<dbReference type="PROSITE" id="PS50888">
    <property type="entry name" value="BHLH"/>
    <property type="match status" value="1"/>
</dbReference>
<sequence length="200" mass="22770">MDKHISSSVDTQEITSTQGNDLSDDIKLAIRTAEEFRKESEMDNSPEPERRDRRFNPKSKVPEDIRLRINGRERERMHDLNSALDSLRQVMPYSQGPTVKKLSKMSTLLLARNYIVMLTRSLDEMRRLVQELSIQRTHSALPTPFGHGLTRGHLILPQHPPTLKLPSPYSPPTYIPCACADCQVKVSTPPASRSNDWKSP</sequence>
<dbReference type="GO" id="GO:0046983">
    <property type="term" value="F:protein dimerization activity"/>
    <property type="evidence" value="ECO:0007669"/>
    <property type="project" value="InterPro"/>
</dbReference>
<dbReference type="PANTHER" id="PTHR19290:SF164">
    <property type="entry name" value="BHLH DOMAIN-CONTAINING PROTEIN"/>
    <property type="match status" value="1"/>
</dbReference>
<evidence type="ECO:0000259" key="2">
    <source>
        <dbReference type="PROSITE" id="PS50888"/>
    </source>
</evidence>
<dbReference type="GO" id="GO:0000981">
    <property type="term" value="F:DNA-binding transcription factor activity, RNA polymerase II-specific"/>
    <property type="evidence" value="ECO:0007669"/>
    <property type="project" value="TreeGrafter"/>
</dbReference>
<dbReference type="GO" id="GO:0007423">
    <property type="term" value="P:sensory organ development"/>
    <property type="evidence" value="ECO:0007669"/>
    <property type="project" value="TreeGrafter"/>
</dbReference>
<evidence type="ECO:0000256" key="1">
    <source>
        <dbReference type="SAM" id="MobiDB-lite"/>
    </source>
</evidence>
<protein>
    <recommendedName>
        <fullName evidence="2">BHLH domain-containing protein</fullName>
    </recommendedName>
</protein>
<reference evidence="3 4" key="1">
    <citation type="submission" date="2024-01" db="EMBL/GenBank/DDBJ databases">
        <title>The genome of the rayed Mediterranean limpet Patella caerulea (Linnaeus, 1758).</title>
        <authorList>
            <person name="Anh-Thu Weber A."/>
            <person name="Halstead-Nussloch G."/>
        </authorList>
    </citation>
    <scope>NUCLEOTIDE SEQUENCE [LARGE SCALE GENOMIC DNA]</scope>
    <source>
        <strain evidence="3">AATW-2023a</strain>
        <tissue evidence="3">Whole specimen</tissue>
    </source>
</reference>
<proteinExistence type="predicted"/>
<dbReference type="InterPro" id="IPR011598">
    <property type="entry name" value="bHLH_dom"/>
</dbReference>
<dbReference type="GO" id="GO:0070888">
    <property type="term" value="F:E-box binding"/>
    <property type="evidence" value="ECO:0007669"/>
    <property type="project" value="TreeGrafter"/>
</dbReference>
<name>A0AAN8GE15_PATCE</name>
<dbReference type="InterPro" id="IPR036638">
    <property type="entry name" value="HLH_DNA-bd_sf"/>
</dbReference>
<feature type="region of interest" description="Disordered" evidence="1">
    <location>
        <begin position="1"/>
        <end position="62"/>
    </location>
</feature>
<dbReference type="InterPro" id="IPR050359">
    <property type="entry name" value="bHLH_transcription_factors"/>
</dbReference>
<feature type="compositionally biased region" description="Basic and acidic residues" evidence="1">
    <location>
        <begin position="24"/>
        <end position="62"/>
    </location>
</feature>
<dbReference type="GO" id="GO:0045944">
    <property type="term" value="P:positive regulation of transcription by RNA polymerase II"/>
    <property type="evidence" value="ECO:0007669"/>
    <property type="project" value="TreeGrafter"/>
</dbReference>
<dbReference type="SMART" id="SM00353">
    <property type="entry name" value="HLH"/>
    <property type="match status" value="1"/>
</dbReference>
<organism evidence="3 4">
    <name type="scientific">Patella caerulea</name>
    <name type="common">Rayed Mediterranean limpet</name>
    <dbReference type="NCBI Taxonomy" id="87958"/>
    <lineage>
        <taxon>Eukaryota</taxon>
        <taxon>Metazoa</taxon>
        <taxon>Spiralia</taxon>
        <taxon>Lophotrochozoa</taxon>
        <taxon>Mollusca</taxon>
        <taxon>Gastropoda</taxon>
        <taxon>Patellogastropoda</taxon>
        <taxon>Patelloidea</taxon>
        <taxon>Patellidae</taxon>
        <taxon>Patella</taxon>
    </lineage>
</organism>
<keyword evidence="4" id="KW-1185">Reference proteome</keyword>
<feature type="compositionally biased region" description="Polar residues" evidence="1">
    <location>
        <begin position="1"/>
        <end position="21"/>
    </location>
</feature>
<dbReference type="Gene3D" id="4.10.280.10">
    <property type="entry name" value="Helix-loop-helix DNA-binding domain"/>
    <property type="match status" value="1"/>
</dbReference>
<dbReference type="AlphaFoldDB" id="A0AAN8GE15"/>
<evidence type="ECO:0000313" key="4">
    <source>
        <dbReference type="Proteomes" id="UP001347796"/>
    </source>
</evidence>
<feature type="domain" description="BHLH" evidence="2">
    <location>
        <begin position="64"/>
        <end position="118"/>
    </location>
</feature>
<gene>
    <name evidence="3" type="ORF">SNE40_020339</name>
</gene>
<dbReference type="GO" id="GO:0005634">
    <property type="term" value="C:nucleus"/>
    <property type="evidence" value="ECO:0007669"/>
    <property type="project" value="TreeGrafter"/>
</dbReference>
<dbReference type="Proteomes" id="UP001347796">
    <property type="component" value="Unassembled WGS sequence"/>
</dbReference>
<dbReference type="GO" id="GO:0061564">
    <property type="term" value="P:axon development"/>
    <property type="evidence" value="ECO:0007669"/>
    <property type="project" value="TreeGrafter"/>
</dbReference>
<dbReference type="SUPFAM" id="SSF47459">
    <property type="entry name" value="HLH, helix-loop-helix DNA-binding domain"/>
    <property type="match status" value="1"/>
</dbReference>